<dbReference type="InterPro" id="IPR014790">
    <property type="entry name" value="MutL_C"/>
</dbReference>
<gene>
    <name evidence="4 8" type="primary">mutL</name>
    <name evidence="8" type="ORF">RFV38_06885</name>
</gene>
<dbReference type="CDD" id="cd16926">
    <property type="entry name" value="HATPase_MutL-MLH-PMS-like"/>
    <property type="match status" value="1"/>
</dbReference>
<dbReference type="PANTHER" id="PTHR10073">
    <property type="entry name" value="DNA MISMATCH REPAIR PROTEIN MLH, PMS, MUTL"/>
    <property type="match status" value="1"/>
</dbReference>
<dbReference type="SMART" id="SM00853">
    <property type="entry name" value="MutL_C"/>
    <property type="match status" value="1"/>
</dbReference>
<dbReference type="InterPro" id="IPR020568">
    <property type="entry name" value="Ribosomal_Su5_D2-typ_SF"/>
</dbReference>
<keyword evidence="5" id="KW-0175">Coiled coil</keyword>
<dbReference type="CDD" id="cd00782">
    <property type="entry name" value="MutL_Trans"/>
    <property type="match status" value="1"/>
</dbReference>
<dbReference type="GO" id="GO:0004519">
    <property type="term" value="F:endonuclease activity"/>
    <property type="evidence" value="ECO:0007669"/>
    <property type="project" value="UniProtKB-KW"/>
</dbReference>
<dbReference type="InterPro" id="IPR002099">
    <property type="entry name" value="MutL/Mlh/PMS"/>
</dbReference>
<evidence type="ECO:0000313" key="8">
    <source>
        <dbReference type="EMBL" id="MDX8336217.1"/>
    </source>
</evidence>
<keyword evidence="3 4" id="KW-0234">DNA repair</keyword>
<comment type="function">
    <text evidence="4">This protein is involved in the repair of mismatches in DNA. It is required for dam-dependent methyl-directed DNA mismatch repair. May act as a 'molecular matchmaker', a protein that promotes the formation of a stable complex between two or more DNA-binding proteins in an ATP-dependent manner without itself being part of a final effector complex.</text>
</comment>
<evidence type="ECO:0000256" key="1">
    <source>
        <dbReference type="ARBA" id="ARBA00006082"/>
    </source>
</evidence>
<evidence type="ECO:0000256" key="4">
    <source>
        <dbReference type="HAMAP-Rule" id="MF_00149"/>
    </source>
</evidence>
<sequence>MGIIKILDESLSNMIAAGEVVENPASLIKELLENSLDADSKYIRIDVKNGGKNIKFTDDGKGMSREDLLLCIERHATSKISSKDDLFNLTTYGFRGEALSSIAAVSKMIIATKRKDDSLGYCINVSAGKITNLKEIQKGFGTEIEIKDLFFNTPARLKFLRKDATENTKIKEIVLQEALANPNVSITLNIDGKENIRTSGKGIENTIIEIFGLSTLKNLKSVEFGYIGNLSLTRSTKDFIFTFVNNRPVKAKIIEEAIIDGYYTHLMKGKYPFAIVNLKIDPKTIDVNVHPSKKIIKFSDENKIYHEIFSIIESSLNFNKDFSMPIFEAKKESFNFEDIKISNNSKKTFENFEINDIKRVIEIKKENISSFENNNDSIIKENLFKENNSKKEEKNILPKIEITKLQLDISTPKEKIKISPFLEKNSTTTSGEQPNEAVPSIPLAEETKLEIPKNLRIIGQFSNSFILVEEDGELIVYDQHIVHERILYEKLKKEYSQHKVASQALLVPIKISLTLKQIDILKDKIHFFEDFGFEIDQFNDLEFLIRAVPSLNTKDSFENIFFETLEGLNKVNSKNEVIENMIISMSCRGAIKANEKLSINEMEKLILELHQIGRFTCPHGRPITFKISLLDMEKGFKRK</sequence>
<comment type="similarity">
    <text evidence="1 4">Belongs to the DNA mismatch repair MutL/HexB family.</text>
</comment>
<dbReference type="InterPro" id="IPR037198">
    <property type="entry name" value="MutL_C_sf"/>
</dbReference>
<dbReference type="EMBL" id="JAVIKH010000008">
    <property type="protein sequence ID" value="MDX8336217.1"/>
    <property type="molecule type" value="Genomic_DNA"/>
</dbReference>
<dbReference type="PANTHER" id="PTHR10073:SF12">
    <property type="entry name" value="DNA MISMATCH REPAIR PROTEIN MLH1"/>
    <property type="match status" value="1"/>
</dbReference>
<comment type="caution">
    <text evidence="8">The sequence shown here is derived from an EMBL/GenBank/DDBJ whole genome shotgun (WGS) entry which is preliminary data.</text>
</comment>
<dbReference type="SUPFAM" id="SSF54211">
    <property type="entry name" value="Ribosomal protein S5 domain 2-like"/>
    <property type="match status" value="1"/>
</dbReference>
<feature type="domain" description="MutL C-terminal dimerisation" evidence="6">
    <location>
        <begin position="457"/>
        <end position="597"/>
    </location>
</feature>
<feature type="coiled-coil region" evidence="5">
    <location>
        <begin position="354"/>
        <end position="381"/>
    </location>
</feature>
<dbReference type="Proteomes" id="UP001279681">
    <property type="component" value="Unassembled WGS sequence"/>
</dbReference>
<dbReference type="InterPro" id="IPR020667">
    <property type="entry name" value="DNA_mismatch_repair_MutL"/>
</dbReference>
<keyword evidence="8" id="KW-0255">Endonuclease</keyword>
<name>A0ABU4WB11_9FUSO</name>
<dbReference type="HAMAP" id="MF_00149">
    <property type="entry name" value="DNA_mis_repair"/>
    <property type="match status" value="1"/>
</dbReference>
<dbReference type="Gene3D" id="3.30.1370.100">
    <property type="entry name" value="MutL, C-terminal domain, regulatory subdomain"/>
    <property type="match status" value="1"/>
</dbReference>
<proteinExistence type="inferred from homology"/>
<dbReference type="InterPro" id="IPR038973">
    <property type="entry name" value="MutL/Mlh/Pms-like"/>
</dbReference>
<keyword evidence="2 4" id="KW-0227">DNA damage</keyword>
<dbReference type="SMART" id="SM01340">
    <property type="entry name" value="DNA_mis_repair"/>
    <property type="match status" value="1"/>
</dbReference>
<dbReference type="PROSITE" id="PS00058">
    <property type="entry name" value="DNA_MISMATCH_REPAIR_1"/>
    <property type="match status" value="1"/>
</dbReference>
<evidence type="ECO:0000259" key="6">
    <source>
        <dbReference type="SMART" id="SM00853"/>
    </source>
</evidence>
<dbReference type="Gene3D" id="3.30.565.10">
    <property type="entry name" value="Histidine kinase-like ATPase, C-terminal domain"/>
    <property type="match status" value="1"/>
</dbReference>
<keyword evidence="8" id="KW-0540">Nuclease</keyword>
<dbReference type="InterPro" id="IPR042120">
    <property type="entry name" value="MutL_C_dimsub"/>
</dbReference>
<dbReference type="Gene3D" id="3.30.230.10">
    <property type="match status" value="1"/>
</dbReference>
<organism evidence="8 9">
    <name type="scientific">Candidatus Cetobacterium colombiensis</name>
    <dbReference type="NCBI Taxonomy" id="3073100"/>
    <lineage>
        <taxon>Bacteria</taxon>
        <taxon>Fusobacteriati</taxon>
        <taxon>Fusobacteriota</taxon>
        <taxon>Fusobacteriia</taxon>
        <taxon>Fusobacteriales</taxon>
        <taxon>Fusobacteriaceae</taxon>
        <taxon>Cetobacterium</taxon>
    </lineage>
</organism>
<dbReference type="InterPro" id="IPR042121">
    <property type="entry name" value="MutL_C_regsub"/>
</dbReference>
<dbReference type="InterPro" id="IPR014721">
    <property type="entry name" value="Ribsml_uS5_D2-typ_fold_subgr"/>
</dbReference>
<evidence type="ECO:0000256" key="2">
    <source>
        <dbReference type="ARBA" id="ARBA00022763"/>
    </source>
</evidence>
<evidence type="ECO:0000259" key="7">
    <source>
        <dbReference type="SMART" id="SM01340"/>
    </source>
</evidence>
<dbReference type="SUPFAM" id="SSF55874">
    <property type="entry name" value="ATPase domain of HSP90 chaperone/DNA topoisomerase II/histidine kinase"/>
    <property type="match status" value="1"/>
</dbReference>
<dbReference type="InterPro" id="IPR014762">
    <property type="entry name" value="DNA_mismatch_repair_CS"/>
</dbReference>
<dbReference type="Pfam" id="PF13589">
    <property type="entry name" value="HATPase_c_3"/>
    <property type="match status" value="1"/>
</dbReference>
<dbReference type="Gene3D" id="3.30.1540.20">
    <property type="entry name" value="MutL, C-terminal domain, dimerisation subdomain"/>
    <property type="match status" value="1"/>
</dbReference>
<dbReference type="InterPro" id="IPR036890">
    <property type="entry name" value="HATPase_C_sf"/>
</dbReference>
<dbReference type="RefSeq" id="WP_320313622.1">
    <property type="nucleotide sequence ID" value="NZ_JAVIKH010000008.1"/>
</dbReference>
<dbReference type="InterPro" id="IPR013507">
    <property type="entry name" value="DNA_mismatch_S5_2-like"/>
</dbReference>
<dbReference type="Pfam" id="PF01119">
    <property type="entry name" value="DNA_mis_repair"/>
    <property type="match status" value="1"/>
</dbReference>
<dbReference type="NCBIfam" id="TIGR00585">
    <property type="entry name" value="mutl"/>
    <property type="match status" value="1"/>
</dbReference>
<dbReference type="SUPFAM" id="SSF118116">
    <property type="entry name" value="DNA mismatch repair protein MutL"/>
    <property type="match status" value="1"/>
</dbReference>
<reference evidence="9" key="1">
    <citation type="submission" date="2023-07" db="EMBL/GenBank/DDBJ databases">
        <authorList>
            <person name="Colorado M.A."/>
            <person name="Villamil L.M."/>
            <person name="Melo J.F."/>
            <person name="Rodriguez J.A."/>
            <person name="Ruiz R.Y."/>
        </authorList>
    </citation>
    <scope>NUCLEOTIDE SEQUENCE [LARGE SCALE GENOMIC DNA]</scope>
    <source>
        <strain evidence="9">C33</strain>
    </source>
</reference>
<dbReference type="Pfam" id="PF08676">
    <property type="entry name" value="MutL_C"/>
    <property type="match status" value="1"/>
</dbReference>
<protein>
    <recommendedName>
        <fullName evidence="4">DNA mismatch repair protein MutL</fullName>
    </recommendedName>
</protein>
<evidence type="ECO:0000256" key="3">
    <source>
        <dbReference type="ARBA" id="ARBA00023204"/>
    </source>
</evidence>
<feature type="domain" description="DNA mismatch repair protein S5" evidence="7">
    <location>
        <begin position="207"/>
        <end position="317"/>
    </location>
</feature>
<evidence type="ECO:0000256" key="5">
    <source>
        <dbReference type="SAM" id="Coils"/>
    </source>
</evidence>
<evidence type="ECO:0000313" key="9">
    <source>
        <dbReference type="Proteomes" id="UP001279681"/>
    </source>
</evidence>
<accession>A0ABU4WB11</accession>
<keyword evidence="8" id="KW-0378">Hydrolase</keyword>
<keyword evidence="9" id="KW-1185">Reference proteome</keyword>